<dbReference type="RefSeq" id="WP_006449131.1">
    <property type="nucleotide sequence ID" value="NZ_CP018728.1"/>
</dbReference>
<protein>
    <submittedName>
        <fullName evidence="3">GDP-mannose:cellobiosyl-diphosphopolyprenol alpha-mannosyltransferase</fullName>
    </submittedName>
</protein>
<dbReference type="OrthoDB" id="9795746at2"/>
<dbReference type="InterPro" id="IPR028098">
    <property type="entry name" value="Glyco_trans_4-like_N"/>
</dbReference>
<dbReference type="CDD" id="cd03801">
    <property type="entry name" value="GT4_PimA-like"/>
    <property type="match status" value="1"/>
</dbReference>
<feature type="domain" description="Glycosyltransferase subfamily 4-like N-terminal" evidence="2">
    <location>
        <begin position="14"/>
        <end position="180"/>
    </location>
</feature>
<dbReference type="PANTHER" id="PTHR45947">
    <property type="entry name" value="SULFOQUINOVOSYL TRANSFERASE SQD2"/>
    <property type="match status" value="1"/>
</dbReference>
<evidence type="ECO:0000259" key="1">
    <source>
        <dbReference type="Pfam" id="PF00534"/>
    </source>
</evidence>
<dbReference type="SUPFAM" id="SSF53756">
    <property type="entry name" value="UDP-Glycosyltransferase/glycogen phosphorylase"/>
    <property type="match status" value="1"/>
</dbReference>
<dbReference type="Pfam" id="PF00534">
    <property type="entry name" value="Glycos_transf_1"/>
    <property type="match status" value="1"/>
</dbReference>
<dbReference type="PANTHER" id="PTHR45947:SF3">
    <property type="entry name" value="SULFOQUINOVOSYL TRANSFERASE SQD2"/>
    <property type="match status" value="1"/>
</dbReference>
<organism evidence="3">
    <name type="scientific">Xanthomonas hortorum pv. gardneri</name>
    <dbReference type="NCBI Taxonomy" id="2754056"/>
    <lineage>
        <taxon>Bacteria</taxon>
        <taxon>Pseudomonadati</taxon>
        <taxon>Pseudomonadota</taxon>
        <taxon>Gammaproteobacteria</taxon>
        <taxon>Lysobacterales</taxon>
        <taxon>Lysobacteraceae</taxon>
        <taxon>Xanthomonas</taxon>
    </lineage>
</organism>
<accession>A0A0G8M0I8</accession>
<gene>
    <name evidence="3" type="primary">gumH</name>
    <name evidence="3" type="ORF">CFBP8129_26440</name>
</gene>
<reference evidence="3" key="1">
    <citation type="submission" date="2020-07" db="EMBL/GenBank/DDBJ databases">
        <authorList>
            <person name="Pothier F. J."/>
        </authorList>
    </citation>
    <scope>NUCLEOTIDE SEQUENCE</scope>
    <source>
        <strain evidence="3">CFBP 8129</strain>
    </source>
</reference>
<dbReference type="GO" id="GO:0016758">
    <property type="term" value="F:hexosyltransferase activity"/>
    <property type="evidence" value="ECO:0007669"/>
    <property type="project" value="TreeGrafter"/>
</dbReference>
<dbReference type="EMBL" id="LR828253">
    <property type="protein sequence ID" value="CAD0338982.1"/>
    <property type="molecule type" value="Genomic_DNA"/>
</dbReference>
<dbReference type="STRING" id="90270.BI317_09560"/>
<name>A0A0G8M0I8_9XANT</name>
<proteinExistence type="predicted"/>
<dbReference type="InterPro" id="IPR050194">
    <property type="entry name" value="Glycosyltransferase_grp1"/>
</dbReference>
<keyword evidence="3" id="KW-0808">Transferase</keyword>
<sequence length="380" mass="42329">MKVVHVVRQFHPSIGGMEEVVLNVARQHQANSADTVEIVTLDRVFTDPGAQLAAQETHQGLPIRRIGYRGSSRYPFAPSVLNAIRSADLVHLHGIDFFYDYLALTKPLHGKPMVVSTHGGFFHTAYASRMKQLWFQTLTRTSALAYARVIATSENDGDLFAKVVSPARLRVIENGVDVEKYAGQGATTPGRTMLYFGRWSVNKGLIETLELLQAALKRDPQWRLIIAGREYDLDEADLREAIAERGLQDKVQLSMSPSQEQLRALMHQAQFFVCLSRHEGFGIAAVEAMSAGLIPILSDIPPFVRLAGESGQGVIVNRDRLEIAADQVQALALQSDADFDTRRAASMAYVSRYDWKHVVGRYIDEYHTALGTRRAQEAVR</sequence>
<feature type="domain" description="Glycosyl transferase family 1" evidence="1">
    <location>
        <begin position="190"/>
        <end position="332"/>
    </location>
</feature>
<keyword evidence="3" id="KW-0328">Glycosyltransferase</keyword>
<dbReference type="InterPro" id="IPR001296">
    <property type="entry name" value="Glyco_trans_1"/>
</dbReference>
<dbReference type="AlphaFoldDB" id="A0A0G8M0I8"/>
<dbReference type="EMBL" id="LR828253">
    <property type="protein sequence ID" value="CAD0338991.1"/>
    <property type="molecule type" value="Genomic_DNA"/>
</dbReference>
<dbReference type="Gene3D" id="3.40.50.2000">
    <property type="entry name" value="Glycogen Phosphorylase B"/>
    <property type="match status" value="2"/>
</dbReference>
<dbReference type="GeneID" id="55512253"/>
<dbReference type="Pfam" id="PF13439">
    <property type="entry name" value="Glyco_transf_4"/>
    <property type="match status" value="1"/>
</dbReference>
<evidence type="ECO:0000259" key="2">
    <source>
        <dbReference type="Pfam" id="PF13439"/>
    </source>
</evidence>
<evidence type="ECO:0000313" key="3">
    <source>
        <dbReference type="EMBL" id="CAD0338982.1"/>
    </source>
</evidence>